<evidence type="ECO:0000313" key="2">
    <source>
        <dbReference type="EMBL" id="QBY65715.1"/>
    </source>
</evidence>
<dbReference type="Proteomes" id="UP000295223">
    <property type="component" value="Plasmid pSA20130280.1"/>
</dbReference>
<dbReference type="GeneID" id="39817280"/>
<feature type="transmembrane region" description="Helical" evidence="1">
    <location>
        <begin position="23"/>
        <end position="47"/>
    </location>
</feature>
<keyword evidence="2" id="KW-0614">Plasmid</keyword>
<organism evidence="2 3">
    <name type="scientific">Salmonella senftenberg</name>
    <dbReference type="NCBI Taxonomy" id="28150"/>
    <lineage>
        <taxon>Bacteria</taxon>
        <taxon>Pseudomonadati</taxon>
        <taxon>Pseudomonadota</taxon>
        <taxon>Gammaproteobacteria</taxon>
        <taxon>Enterobacterales</taxon>
        <taxon>Enterobacteriaceae</taxon>
        <taxon>Salmonella</taxon>
    </lineage>
</organism>
<dbReference type="AlphaFoldDB" id="A0A4P7LWA8"/>
<keyword evidence="1" id="KW-0472">Membrane</keyword>
<sequence length="136" mass="16319">MKTKFSQKLRQYHYNEKKLRRRYIEFCILCYVSYSVLIATVVFGFLAEDIFQLYSAVIFGLIMSTLTFRFSLMAYGVKYQTTYTHGFFRTPGEWLPDFSYNTVWKEEWNEEPIDMLAIEETKSLPYKKPNSFNDIM</sequence>
<accession>A0A4P7LWA8</accession>
<dbReference type="RefSeq" id="WP_039505254.1">
    <property type="nucleotide sequence ID" value="NZ_CP038592.1"/>
</dbReference>
<feature type="transmembrane region" description="Helical" evidence="1">
    <location>
        <begin position="53"/>
        <end position="72"/>
    </location>
</feature>
<evidence type="ECO:0000313" key="3">
    <source>
        <dbReference type="Proteomes" id="UP000295223"/>
    </source>
</evidence>
<dbReference type="EMBL" id="CP038594">
    <property type="protein sequence ID" value="QBY65715.1"/>
    <property type="molecule type" value="Genomic_DNA"/>
</dbReference>
<name>A0A4P7LWA8_SALSE</name>
<gene>
    <name evidence="2" type="ORF">E5F22_23935</name>
</gene>
<geneLocation type="plasmid" evidence="3">
    <name>psa20130280.1</name>
</geneLocation>
<keyword evidence="1" id="KW-1133">Transmembrane helix</keyword>
<protein>
    <submittedName>
        <fullName evidence="2">Uncharacterized protein</fullName>
    </submittedName>
</protein>
<reference evidence="2 3" key="1">
    <citation type="submission" date="2019-04" db="EMBL/GenBank/DDBJ databases">
        <title>Development of a multi-locus typing scheme for an Enterobacteriaceae linear plasmid that mediates inter-species transfer of flagella.</title>
        <authorList>
            <person name="Robertson J."/>
            <person name="Lin J."/>
            <person name="Wren-Hedegus A."/>
            <person name="Arya G."/>
            <person name="Carrillo C."/>
            <person name="Nash J.H.E."/>
        </authorList>
    </citation>
    <scope>NUCLEOTIDE SEQUENCE [LARGE SCALE GENOMIC DNA]</scope>
    <source>
        <strain evidence="2 3">SA20130280</strain>
        <plasmid evidence="3">psa20130280.1</plasmid>
    </source>
</reference>
<keyword evidence="1" id="KW-0812">Transmembrane</keyword>
<evidence type="ECO:0000256" key="1">
    <source>
        <dbReference type="SAM" id="Phobius"/>
    </source>
</evidence>
<proteinExistence type="predicted"/>